<name>A0A6A5UND3_9PLEO</name>
<feature type="compositionally biased region" description="Pro residues" evidence="1">
    <location>
        <begin position="218"/>
        <end position="233"/>
    </location>
</feature>
<accession>A0A6A5UND3</accession>
<feature type="region of interest" description="Disordered" evidence="1">
    <location>
        <begin position="201"/>
        <end position="241"/>
    </location>
</feature>
<protein>
    <submittedName>
        <fullName evidence="2">Uncharacterized protein</fullName>
    </submittedName>
</protein>
<keyword evidence="3" id="KW-1185">Reference proteome</keyword>
<sequence>MRDDIHCLTPIFASFHTTPSYEFFTHYRTTTHFAPTQVPPPVNNQGIAPRPSRPHRPASYSPVVPSLCLPEGAPHRASHNSYDITIPQTRVLQASPTLNMEPRHLRFGSLDLGYGDDDYTRGKRNQRAAEPPISYTYQRFLTSLVPTTFLKFYRLLWDCCVGLNFMPDPSKEKQVLAPAIAIAIAMQKLTGYEIETSTRVPRGTGAIDETQKNGTSPPIRPLIPLPPHPPPFHPTTLPTTH</sequence>
<dbReference type="AlphaFoldDB" id="A0A6A5UND3"/>
<gene>
    <name evidence="2" type="ORF">BU23DRAFT_664355</name>
</gene>
<dbReference type="EMBL" id="ML976754">
    <property type="protein sequence ID" value="KAF1965880.1"/>
    <property type="molecule type" value="Genomic_DNA"/>
</dbReference>
<reference evidence="2" key="1">
    <citation type="journal article" date="2020" name="Stud. Mycol.">
        <title>101 Dothideomycetes genomes: a test case for predicting lifestyles and emergence of pathogens.</title>
        <authorList>
            <person name="Haridas S."/>
            <person name="Albert R."/>
            <person name="Binder M."/>
            <person name="Bloem J."/>
            <person name="Labutti K."/>
            <person name="Salamov A."/>
            <person name="Andreopoulos B."/>
            <person name="Baker S."/>
            <person name="Barry K."/>
            <person name="Bills G."/>
            <person name="Bluhm B."/>
            <person name="Cannon C."/>
            <person name="Castanera R."/>
            <person name="Culley D."/>
            <person name="Daum C."/>
            <person name="Ezra D."/>
            <person name="Gonzalez J."/>
            <person name="Henrissat B."/>
            <person name="Kuo A."/>
            <person name="Liang C."/>
            <person name="Lipzen A."/>
            <person name="Lutzoni F."/>
            <person name="Magnuson J."/>
            <person name="Mondo S."/>
            <person name="Nolan M."/>
            <person name="Ohm R."/>
            <person name="Pangilinan J."/>
            <person name="Park H.-J."/>
            <person name="Ramirez L."/>
            <person name="Alfaro M."/>
            <person name="Sun H."/>
            <person name="Tritt A."/>
            <person name="Yoshinaga Y."/>
            <person name="Zwiers L.-H."/>
            <person name="Turgeon B."/>
            <person name="Goodwin S."/>
            <person name="Spatafora J."/>
            <person name="Crous P."/>
            <person name="Grigoriev I."/>
        </authorList>
    </citation>
    <scope>NUCLEOTIDE SEQUENCE</scope>
    <source>
        <strain evidence="2">CBS 107.79</strain>
    </source>
</reference>
<feature type="region of interest" description="Disordered" evidence="1">
    <location>
        <begin position="35"/>
        <end position="58"/>
    </location>
</feature>
<evidence type="ECO:0000313" key="3">
    <source>
        <dbReference type="Proteomes" id="UP000800036"/>
    </source>
</evidence>
<evidence type="ECO:0000256" key="1">
    <source>
        <dbReference type="SAM" id="MobiDB-lite"/>
    </source>
</evidence>
<proteinExistence type="predicted"/>
<dbReference type="Proteomes" id="UP000800036">
    <property type="component" value="Unassembled WGS sequence"/>
</dbReference>
<evidence type="ECO:0000313" key="2">
    <source>
        <dbReference type="EMBL" id="KAF1965880.1"/>
    </source>
</evidence>
<organism evidence="2 3">
    <name type="scientific">Bimuria novae-zelandiae CBS 107.79</name>
    <dbReference type="NCBI Taxonomy" id="1447943"/>
    <lineage>
        <taxon>Eukaryota</taxon>
        <taxon>Fungi</taxon>
        <taxon>Dikarya</taxon>
        <taxon>Ascomycota</taxon>
        <taxon>Pezizomycotina</taxon>
        <taxon>Dothideomycetes</taxon>
        <taxon>Pleosporomycetidae</taxon>
        <taxon>Pleosporales</taxon>
        <taxon>Massarineae</taxon>
        <taxon>Didymosphaeriaceae</taxon>
        <taxon>Bimuria</taxon>
    </lineage>
</organism>